<feature type="compositionally biased region" description="Low complexity" evidence="1">
    <location>
        <begin position="34"/>
        <end position="52"/>
    </location>
</feature>
<name>A0AA38RB71_9PEZI</name>
<protein>
    <submittedName>
        <fullName evidence="2">Uncharacterized protein</fullName>
    </submittedName>
</protein>
<evidence type="ECO:0000256" key="1">
    <source>
        <dbReference type="SAM" id="MobiDB-lite"/>
    </source>
</evidence>
<feature type="region of interest" description="Disordered" evidence="1">
    <location>
        <begin position="79"/>
        <end position="131"/>
    </location>
</feature>
<comment type="caution">
    <text evidence="2">The sequence shown here is derived from an EMBL/GenBank/DDBJ whole genome shotgun (WGS) entry which is preliminary data.</text>
</comment>
<evidence type="ECO:0000313" key="2">
    <source>
        <dbReference type="EMBL" id="KAJ9141962.1"/>
    </source>
</evidence>
<dbReference type="Pfam" id="PF12855">
    <property type="entry name" value="Ecl1"/>
    <property type="match status" value="1"/>
</dbReference>
<reference evidence="2" key="1">
    <citation type="submission" date="2022-07" db="EMBL/GenBank/DDBJ databases">
        <title>Fungi with potential for degradation of polypropylene.</title>
        <authorList>
            <person name="Gostincar C."/>
        </authorList>
    </citation>
    <scope>NUCLEOTIDE SEQUENCE</scope>
    <source>
        <strain evidence="2">EXF-13308</strain>
    </source>
</reference>
<dbReference type="InterPro" id="IPR024368">
    <property type="entry name" value="Ecl1/2/3"/>
</dbReference>
<proteinExistence type="predicted"/>
<keyword evidence="3" id="KW-1185">Reference proteome</keyword>
<dbReference type="EMBL" id="JANBVO010000024">
    <property type="protein sequence ID" value="KAJ9141962.1"/>
    <property type="molecule type" value="Genomic_DNA"/>
</dbReference>
<sequence>MASEWAHSFCLTCDKQTDGTTYCSESCRLADYESTASTSSSGPSSPAMSGPSYPWSFSKPATTSTKFYLSPAYDFSNAQPYGSSNKSSTPRRESSPLTPSARLLSPSSSHSSLCSMRSSSSAGVEASQQLSDKARRELLAYASSFENVRLQRRRSY</sequence>
<gene>
    <name evidence="2" type="ORF">NKR23_g7517</name>
</gene>
<dbReference type="AlphaFoldDB" id="A0AA38RB71"/>
<organism evidence="2 3">
    <name type="scientific">Pleurostoma richardsiae</name>
    <dbReference type="NCBI Taxonomy" id="41990"/>
    <lineage>
        <taxon>Eukaryota</taxon>
        <taxon>Fungi</taxon>
        <taxon>Dikarya</taxon>
        <taxon>Ascomycota</taxon>
        <taxon>Pezizomycotina</taxon>
        <taxon>Sordariomycetes</taxon>
        <taxon>Sordariomycetidae</taxon>
        <taxon>Calosphaeriales</taxon>
        <taxon>Pleurostomataceae</taxon>
        <taxon>Pleurostoma</taxon>
    </lineage>
</organism>
<accession>A0AA38RB71</accession>
<feature type="compositionally biased region" description="Polar residues" evidence="1">
    <location>
        <begin position="79"/>
        <end position="88"/>
    </location>
</feature>
<feature type="compositionally biased region" description="Low complexity" evidence="1">
    <location>
        <begin position="95"/>
        <end position="121"/>
    </location>
</feature>
<evidence type="ECO:0000313" key="3">
    <source>
        <dbReference type="Proteomes" id="UP001174694"/>
    </source>
</evidence>
<dbReference type="Proteomes" id="UP001174694">
    <property type="component" value="Unassembled WGS sequence"/>
</dbReference>
<feature type="region of interest" description="Disordered" evidence="1">
    <location>
        <begin position="34"/>
        <end position="53"/>
    </location>
</feature>